<accession>A0A9P3TE56</accession>
<reference evidence="2" key="2">
    <citation type="submission" date="2020-10" db="EMBL/GenBank/DDBJ databases">
        <authorList>
            <consortium name="NCBI Pathogen Detection Project"/>
        </authorList>
    </citation>
    <scope>NUCLEOTIDE SEQUENCE</scope>
    <source>
        <strain evidence="2">CAVp300</strain>
    </source>
</reference>
<dbReference type="Proteomes" id="UP000867740">
    <property type="component" value="Unassembled WGS sequence"/>
</dbReference>
<feature type="domain" description="YagK/YfjJ C-terminal" evidence="1">
    <location>
        <begin position="5"/>
        <end position="81"/>
    </location>
</feature>
<gene>
    <name evidence="2" type="ORF">I8531_005465</name>
</gene>
<proteinExistence type="predicted"/>
<dbReference type="EMBL" id="DACSUM010000093">
    <property type="protein sequence ID" value="HAT3585049.1"/>
    <property type="molecule type" value="Genomic_DNA"/>
</dbReference>
<comment type="caution">
    <text evidence="2">The sequence shown here is derived from an EMBL/GenBank/DDBJ whole genome shotgun (WGS) entry which is preliminary data.</text>
</comment>
<name>A0A9P3TE56_KLUIN</name>
<dbReference type="InterPro" id="IPR057271">
    <property type="entry name" value="YagK_YfjJ_C"/>
</dbReference>
<evidence type="ECO:0000313" key="2">
    <source>
        <dbReference type="EMBL" id="HAT3585049.1"/>
    </source>
</evidence>
<organism evidence="2 3">
    <name type="scientific">Kluyvera intermedia</name>
    <name type="common">Enterobacter intermedius</name>
    <dbReference type="NCBI Taxonomy" id="61648"/>
    <lineage>
        <taxon>Bacteria</taxon>
        <taxon>Pseudomonadati</taxon>
        <taxon>Pseudomonadota</taxon>
        <taxon>Gammaproteobacteria</taxon>
        <taxon>Enterobacterales</taxon>
        <taxon>Enterobacteriaceae</taxon>
        <taxon>Kluyvera</taxon>
    </lineage>
</organism>
<dbReference type="Pfam" id="PF11726">
    <property type="entry name" value="YagK_YfjJ_C"/>
    <property type="match status" value="1"/>
</dbReference>
<sequence length="98" mass="11171">MDSLKIKAHLHRTVRSGKRSHDTQVRYFWCRETGPQNGHAHYHMLILVNKNTFHSLGSFHRQGNNLGNYIIEAWLSGLGISPDIVADPERLYPTGAFS</sequence>
<evidence type="ECO:0000313" key="3">
    <source>
        <dbReference type="Proteomes" id="UP000867740"/>
    </source>
</evidence>
<dbReference type="AlphaFoldDB" id="A0A9P3TE56"/>
<protein>
    <submittedName>
        <fullName evidence="2">Inovirus Gp2 family protein</fullName>
    </submittedName>
</protein>
<reference evidence="2" key="1">
    <citation type="journal article" date="2018" name="Genome Biol.">
        <title>SKESA: strategic k-mer extension for scrupulous assemblies.</title>
        <authorList>
            <person name="Souvorov A."/>
            <person name="Agarwala R."/>
            <person name="Lipman D.J."/>
        </authorList>
    </citation>
    <scope>NUCLEOTIDE SEQUENCE</scope>
    <source>
        <strain evidence="2">CAVp300</strain>
    </source>
</reference>
<evidence type="ECO:0000259" key="1">
    <source>
        <dbReference type="Pfam" id="PF11726"/>
    </source>
</evidence>